<organism evidence="2 3">
    <name type="scientific">Ferroacidibacillus organovorans</name>
    <dbReference type="NCBI Taxonomy" id="1765683"/>
    <lineage>
        <taxon>Bacteria</taxon>
        <taxon>Bacillati</taxon>
        <taxon>Bacillota</taxon>
        <taxon>Bacilli</taxon>
        <taxon>Bacillales</taxon>
        <taxon>Alicyclobacillaceae</taxon>
        <taxon>Ferroacidibacillus</taxon>
    </lineage>
</organism>
<evidence type="ECO:0000313" key="3">
    <source>
        <dbReference type="Proteomes" id="UP000190229"/>
    </source>
</evidence>
<dbReference type="PANTHER" id="PTHR46889">
    <property type="entry name" value="TRANSPOSASE INSF FOR INSERTION SEQUENCE IS3B-RELATED"/>
    <property type="match status" value="1"/>
</dbReference>
<evidence type="ECO:0000259" key="1">
    <source>
        <dbReference type="Pfam" id="PF13683"/>
    </source>
</evidence>
<comment type="caution">
    <text evidence="2">The sequence shown here is derived from an EMBL/GenBank/DDBJ whole genome shotgun (WGS) entry which is preliminary data.</text>
</comment>
<dbReference type="Pfam" id="PF13683">
    <property type="entry name" value="rve_3"/>
    <property type="match status" value="1"/>
</dbReference>
<dbReference type="SUPFAM" id="SSF53098">
    <property type="entry name" value="Ribonuclease H-like"/>
    <property type="match status" value="1"/>
</dbReference>
<dbReference type="InterPro" id="IPR001584">
    <property type="entry name" value="Integrase_cat-core"/>
</dbReference>
<accession>A0A1V4ES04</accession>
<dbReference type="InterPro" id="IPR012337">
    <property type="entry name" value="RNaseH-like_sf"/>
</dbReference>
<dbReference type="PANTHER" id="PTHR46889:SF4">
    <property type="entry name" value="TRANSPOSASE INSO FOR INSERTION SEQUENCE ELEMENT IS911B-RELATED"/>
    <property type="match status" value="1"/>
</dbReference>
<proteinExistence type="predicted"/>
<dbReference type="AlphaFoldDB" id="A0A1V4ES04"/>
<sequence>MLRSAKAKPCPKRDQLQHPKALDNTCIESFRSVIKRELIHLELDTTCVQAKRDIWEYIELWYNRRRIYSSIGYRTPARFHTMYYQSKEV</sequence>
<keyword evidence="3" id="KW-1185">Reference proteome</keyword>
<name>A0A1V4ES04_9BACL</name>
<dbReference type="Proteomes" id="UP000190229">
    <property type="component" value="Unassembled WGS sequence"/>
</dbReference>
<evidence type="ECO:0000313" key="2">
    <source>
        <dbReference type="EMBL" id="OPG15418.1"/>
    </source>
</evidence>
<dbReference type="InterPro" id="IPR050900">
    <property type="entry name" value="Transposase_IS3/IS150/IS904"/>
</dbReference>
<protein>
    <recommendedName>
        <fullName evidence="1">Integrase catalytic domain-containing protein</fullName>
    </recommendedName>
</protein>
<feature type="domain" description="Integrase catalytic" evidence="1">
    <location>
        <begin position="20"/>
        <end position="76"/>
    </location>
</feature>
<dbReference type="GO" id="GO:0015074">
    <property type="term" value="P:DNA integration"/>
    <property type="evidence" value="ECO:0007669"/>
    <property type="project" value="InterPro"/>
</dbReference>
<gene>
    <name evidence="2" type="ORF">B2M26_12080</name>
</gene>
<dbReference type="EMBL" id="MWPS01000033">
    <property type="protein sequence ID" value="OPG15418.1"/>
    <property type="molecule type" value="Genomic_DNA"/>
</dbReference>
<reference evidence="2 3" key="1">
    <citation type="submission" date="2017-02" db="EMBL/GenBank/DDBJ databases">
        <title>Draft genome of Acidibacillus ferrooxidans Huett2.</title>
        <authorList>
            <person name="Schopf S."/>
        </authorList>
    </citation>
    <scope>NUCLEOTIDE SEQUENCE [LARGE SCALE GENOMIC DNA]</scope>
    <source>
        <strain evidence="2 3">Huett2</strain>
    </source>
</reference>